<proteinExistence type="predicted"/>
<sequence length="105" mass="12203">MTWTETHRYYDRLRAVVDQVERTDDGALPWCDEFAEIFRDPAGLVLALRRHWQLIVRAQVDEPYDPDGRPSAELRAMMLRHRSLLAVLRTHDTEPSLTTAVRGMA</sequence>
<accession>A0A4R2JU50</accession>
<evidence type="ECO:0000313" key="2">
    <source>
        <dbReference type="Proteomes" id="UP000295680"/>
    </source>
</evidence>
<dbReference type="Proteomes" id="UP000295680">
    <property type="component" value="Unassembled WGS sequence"/>
</dbReference>
<organism evidence="1 2">
    <name type="scientific">Actinocrispum wychmicini</name>
    <dbReference type="NCBI Taxonomy" id="1213861"/>
    <lineage>
        <taxon>Bacteria</taxon>
        <taxon>Bacillati</taxon>
        <taxon>Actinomycetota</taxon>
        <taxon>Actinomycetes</taxon>
        <taxon>Pseudonocardiales</taxon>
        <taxon>Pseudonocardiaceae</taxon>
        <taxon>Actinocrispum</taxon>
    </lineage>
</organism>
<dbReference type="OrthoDB" id="3693307at2"/>
<comment type="caution">
    <text evidence="1">The sequence shown here is derived from an EMBL/GenBank/DDBJ whole genome shotgun (WGS) entry which is preliminary data.</text>
</comment>
<dbReference type="AlphaFoldDB" id="A0A4R2JU50"/>
<gene>
    <name evidence="1" type="ORF">EV192_103409</name>
</gene>
<dbReference type="EMBL" id="SLWS01000003">
    <property type="protein sequence ID" value="TCO60828.1"/>
    <property type="molecule type" value="Genomic_DNA"/>
</dbReference>
<name>A0A4R2JU50_9PSEU</name>
<keyword evidence="2" id="KW-1185">Reference proteome</keyword>
<protein>
    <submittedName>
        <fullName evidence="1">Uncharacterized protein</fullName>
    </submittedName>
</protein>
<dbReference type="RefSeq" id="WP_132116098.1">
    <property type="nucleotide sequence ID" value="NZ_SLWS01000003.1"/>
</dbReference>
<reference evidence="1 2" key="1">
    <citation type="submission" date="2019-03" db="EMBL/GenBank/DDBJ databases">
        <title>Genomic Encyclopedia of Type Strains, Phase IV (KMG-IV): sequencing the most valuable type-strain genomes for metagenomic binning, comparative biology and taxonomic classification.</title>
        <authorList>
            <person name="Goeker M."/>
        </authorList>
    </citation>
    <scope>NUCLEOTIDE SEQUENCE [LARGE SCALE GENOMIC DNA]</scope>
    <source>
        <strain evidence="1 2">DSM 45934</strain>
    </source>
</reference>
<evidence type="ECO:0000313" key="1">
    <source>
        <dbReference type="EMBL" id="TCO60828.1"/>
    </source>
</evidence>